<dbReference type="AlphaFoldDB" id="A0A2W5NE31"/>
<proteinExistence type="inferred from homology"/>
<dbReference type="Pfam" id="PF13632">
    <property type="entry name" value="Glyco_trans_2_3"/>
    <property type="match status" value="1"/>
</dbReference>
<evidence type="ECO:0000256" key="2">
    <source>
        <dbReference type="ARBA" id="ARBA00005001"/>
    </source>
</evidence>
<comment type="pathway">
    <text evidence="2">Glycan metabolism; osmoregulated periplasmic glucan (OPG) biosynthesis.</text>
</comment>
<evidence type="ECO:0000256" key="9">
    <source>
        <dbReference type="ARBA" id="ARBA00022692"/>
    </source>
</evidence>
<evidence type="ECO:0000256" key="7">
    <source>
        <dbReference type="ARBA" id="ARBA00022676"/>
    </source>
</evidence>
<dbReference type="InterPro" id="IPR050321">
    <property type="entry name" value="Glycosyltr_2/OpgH_subfam"/>
</dbReference>
<keyword evidence="10 13" id="KW-1133">Transmembrane helix</keyword>
<evidence type="ECO:0000256" key="13">
    <source>
        <dbReference type="SAM" id="Phobius"/>
    </source>
</evidence>
<evidence type="ECO:0000256" key="5">
    <source>
        <dbReference type="ARBA" id="ARBA00022475"/>
    </source>
</evidence>
<feature type="transmembrane region" description="Helical" evidence="13">
    <location>
        <begin position="408"/>
        <end position="430"/>
    </location>
</feature>
<dbReference type="InterPro" id="IPR029044">
    <property type="entry name" value="Nucleotide-diphossugar_trans"/>
</dbReference>
<organism evidence="15 16">
    <name type="scientific">Rhodovulum sulfidophilum</name>
    <name type="common">Rhodobacter sulfidophilus</name>
    <dbReference type="NCBI Taxonomy" id="35806"/>
    <lineage>
        <taxon>Bacteria</taxon>
        <taxon>Pseudomonadati</taxon>
        <taxon>Pseudomonadota</taxon>
        <taxon>Alphaproteobacteria</taxon>
        <taxon>Rhodobacterales</taxon>
        <taxon>Paracoccaceae</taxon>
        <taxon>Rhodovulum</taxon>
    </lineage>
</organism>
<keyword evidence="6" id="KW-0997">Cell inner membrane</keyword>
<dbReference type="Gene3D" id="3.90.550.10">
    <property type="entry name" value="Spore Coat Polysaccharide Biosynthesis Protein SpsA, Chain A"/>
    <property type="match status" value="1"/>
</dbReference>
<dbReference type="Proteomes" id="UP000249185">
    <property type="component" value="Unassembled WGS sequence"/>
</dbReference>
<feature type="transmembrane region" description="Helical" evidence="13">
    <location>
        <begin position="450"/>
        <end position="473"/>
    </location>
</feature>
<comment type="subcellular location">
    <subcellularLocation>
        <location evidence="1">Cell inner membrane</location>
        <topology evidence="1">Multi-pass membrane protein</topology>
    </subcellularLocation>
</comment>
<accession>A0A2W5NE31</accession>
<evidence type="ECO:0000256" key="11">
    <source>
        <dbReference type="ARBA" id="ARBA00023136"/>
    </source>
</evidence>
<evidence type="ECO:0000256" key="1">
    <source>
        <dbReference type="ARBA" id="ARBA00004429"/>
    </source>
</evidence>
<name>A0A2W5NE31_RHOSU</name>
<evidence type="ECO:0000256" key="3">
    <source>
        <dbReference type="ARBA" id="ARBA00009337"/>
    </source>
</evidence>
<keyword evidence="5" id="KW-1003">Cell membrane</keyword>
<keyword evidence="7" id="KW-0328">Glycosyltransferase</keyword>
<dbReference type="EMBL" id="QFPW01000009">
    <property type="protein sequence ID" value="PZQ49015.1"/>
    <property type="molecule type" value="Genomic_DNA"/>
</dbReference>
<dbReference type="PANTHER" id="PTHR43867">
    <property type="entry name" value="CELLULOSE SYNTHASE CATALYTIC SUBUNIT A [UDP-FORMING]"/>
    <property type="match status" value="1"/>
</dbReference>
<dbReference type="SUPFAM" id="SSF53448">
    <property type="entry name" value="Nucleotide-diphospho-sugar transferases"/>
    <property type="match status" value="1"/>
</dbReference>
<evidence type="ECO:0000313" key="16">
    <source>
        <dbReference type="Proteomes" id="UP000249185"/>
    </source>
</evidence>
<evidence type="ECO:0000259" key="14">
    <source>
        <dbReference type="Pfam" id="PF13632"/>
    </source>
</evidence>
<evidence type="ECO:0000256" key="4">
    <source>
        <dbReference type="ARBA" id="ARBA00020585"/>
    </source>
</evidence>
<sequence length="703" mass="77371">MDRLAVANPEEAETGPLPPPSPREMPIQDLRRFDRSTRARRPRFDGGVFLSRLALFGGTLALTAWLAHEMYLVLAVGQLVAIEIAMLVLFVINIGWIAFGAVSTLLGLLSTPKPRPRGTAPLRERVALLLPVYNEDTAQFVGTAVATLRALAEHGEGETFDLFVLSDTNKAEVWLAEEAMIAEARRDPFVARHLFYRHRLRNRERKVGNISDWIERWGGAYEYFVVFDADSLMEAETIIELAHRIADDPDAGLIQTVPRLVNGRTVLARAQQFATRVYGPLLARGLGVWFGNAGNYWGHNAIIRTEAFATAAGLPILEGRKPFGGLIMSHDFVEAALIRRAGWSVIMADDLAGSYEQAPPNLIELVARDRRWCQGNLQHLGLIGTAGLHPLSRLHLAMGAMSYLASPLWFLFLLTGMLLALHANLVPPNYFPDGWSLFPTWPQIDARRAMMLFGLCMLVLYLPKLLGLIAFLAERAARGLRVRAFLGFFVENIVSALLAPVMMLTQTRSVIEILTGADSGWRAQSRDADHIPWSDLWRFHHRHMLVGVVLGVLAWLISWSLLAWMSPALTGMIVSIPLAAFVSSGAVGAWLKRRAKLLVTPEETHPPAVATAAEAVAEDMRRRCAPPATFAELLADPAALERHMTWLDGPTARQPGEADPTLAAGWLRLSDGAAPDSLAPGELYAVLASEKIMRRLIAGSVAL</sequence>
<dbReference type="NCBIfam" id="NF003958">
    <property type="entry name" value="PRK05454.2-1"/>
    <property type="match status" value="1"/>
</dbReference>
<dbReference type="GO" id="GO:0005886">
    <property type="term" value="C:plasma membrane"/>
    <property type="evidence" value="ECO:0007669"/>
    <property type="project" value="UniProtKB-SubCell"/>
</dbReference>
<evidence type="ECO:0000313" key="15">
    <source>
        <dbReference type="EMBL" id="PZQ49015.1"/>
    </source>
</evidence>
<dbReference type="GO" id="GO:0016758">
    <property type="term" value="F:hexosyltransferase activity"/>
    <property type="evidence" value="ECO:0007669"/>
    <property type="project" value="TreeGrafter"/>
</dbReference>
<evidence type="ECO:0000256" key="8">
    <source>
        <dbReference type="ARBA" id="ARBA00022679"/>
    </source>
</evidence>
<reference evidence="15 16" key="1">
    <citation type="submission" date="2017-08" db="EMBL/GenBank/DDBJ databases">
        <title>Infants hospitalized years apart are colonized by the same room-sourced microbial strains.</title>
        <authorList>
            <person name="Brooks B."/>
            <person name="Olm M.R."/>
            <person name="Firek B.A."/>
            <person name="Baker R."/>
            <person name="Thomas B.C."/>
            <person name="Morowitz M.J."/>
            <person name="Banfield J.F."/>
        </authorList>
    </citation>
    <scope>NUCLEOTIDE SEQUENCE [LARGE SCALE GENOMIC DNA]</scope>
    <source>
        <strain evidence="15">S2_005_002_R2_34</strain>
    </source>
</reference>
<gene>
    <name evidence="15" type="ORF">DI556_12780</name>
</gene>
<feature type="transmembrane region" description="Helical" evidence="13">
    <location>
        <begin position="48"/>
        <end position="67"/>
    </location>
</feature>
<feature type="transmembrane region" description="Helical" evidence="13">
    <location>
        <begin position="79"/>
        <end position="109"/>
    </location>
</feature>
<comment type="caution">
    <text evidence="15">The sequence shown here is derived from an EMBL/GenBank/DDBJ whole genome shotgun (WGS) entry which is preliminary data.</text>
</comment>
<keyword evidence="9 13" id="KW-0812">Transmembrane</keyword>
<dbReference type="InterPro" id="IPR001173">
    <property type="entry name" value="Glyco_trans_2-like"/>
</dbReference>
<dbReference type="PANTHER" id="PTHR43867:SF5">
    <property type="entry name" value="GLUCANS BIOSYNTHESIS GLUCOSYLTRANSFERASE H"/>
    <property type="match status" value="1"/>
</dbReference>
<feature type="region of interest" description="Disordered" evidence="12">
    <location>
        <begin position="1"/>
        <end position="26"/>
    </location>
</feature>
<feature type="transmembrane region" description="Helical" evidence="13">
    <location>
        <begin position="544"/>
        <end position="562"/>
    </location>
</feature>
<feature type="transmembrane region" description="Helical" evidence="13">
    <location>
        <begin position="568"/>
        <end position="591"/>
    </location>
</feature>
<keyword evidence="11 13" id="KW-0472">Membrane</keyword>
<protein>
    <recommendedName>
        <fullName evidence="4">Glucans biosynthesis glucosyltransferase H</fullName>
    </recommendedName>
</protein>
<comment type="similarity">
    <text evidence="3">Belongs to the glycosyltransferase 2 family. OpgH subfamily.</text>
</comment>
<evidence type="ECO:0000256" key="10">
    <source>
        <dbReference type="ARBA" id="ARBA00022989"/>
    </source>
</evidence>
<evidence type="ECO:0000256" key="12">
    <source>
        <dbReference type="SAM" id="MobiDB-lite"/>
    </source>
</evidence>
<keyword evidence="8 15" id="KW-0808">Transferase</keyword>
<dbReference type="NCBIfam" id="NF003962">
    <property type="entry name" value="PRK05454.2-5"/>
    <property type="match status" value="1"/>
</dbReference>
<feature type="domain" description="Glycosyltransferase 2-like" evidence="14">
    <location>
        <begin position="224"/>
        <end position="444"/>
    </location>
</feature>
<evidence type="ECO:0000256" key="6">
    <source>
        <dbReference type="ARBA" id="ARBA00022519"/>
    </source>
</evidence>